<accession>A0ABV5SQS5</accession>
<protein>
    <submittedName>
        <fullName evidence="9">Alanine/glycine:cation symporter family protein</fullName>
    </submittedName>
</protein>
<comment type="similarity">
    <text evidence="2 8">Belongs to the alanine or glycine:cation symporter (AGCS) (TC 2.A.25) family.</text>
</comment>
<dbReference type="RefSeq" id="WP_157422602.1">
    <property type="nucleotide sequence ID" value="NZ_BAAANI010000002.1"/>
</dbReference>
<sequence>MDLLNDWVLAAGDTLWTWIVLPVVAVLGVYFTVRSGVVQFRLIPEMFRTLTDKTPRDASGEPQSVSAFQAFTISAASRVGVGNIAGVGTAIAVGGPGAIFWMWTMAFIGGASSFVESTLGQLFKVRDRDGFRGGPAYYMERGLKARWMGILFAIILIICFPFAFSSLQANTISATVSSTIAPEGAPGWVPWVVGIALAALTALVVFGGVRRIASVTQAVVPLMALLYLLLGLVIVALNITSFPEVFASIYTQAFGFNEVVGAALGTIVLTGVKRGMFSNEAGLGSAPNAGASAAVTHPVKQGLVQTLGVYFDTFLVCSITAFIILVSNPDLENASKGIGLTQDAIVSNLGAWSSILLTVIVFLLAFSSILGNYYYGESNIEFISARRSVLTSYRVLVVVAILVGSVASSDLIWNTADGIMGLMALVNLIAIALLSGIAFKLLRDYTRQRREGRNPVFTRDLLPEVSGIECWEDELTVTGPIDVATLRREAEKHRDHLHDDHR</sequence>
<comment type="subcellular location">
    <subcellularLocation>
        <location evidence="1 8">Cell membrane</location>
        <topology evidence="1 8">Multi-pass membrane protein</topology>
    </subcellularLocation>
</comment>
<keyword evidence="6 8" id="KW-1133">Transmembrane helix</keyword>
<dbReference type="Gene3D" id="1.20.1740.10">
    <property type="entry name" value="Amino acid/polyamine transporter I"/>
    <property type="match status" value="1"/>
</dbReference>
<evidence type="ECO:0000256" key="8">
    <source>
        <dbReference type="RuleBase" id="RU363064"/>
    </source>
</evidence>
<feature type="transmembrane region" description="Helical" evidence="8">
    <location>
        <begin position="188"/>
        <end position="206"/>
    </location>
</feature>
<evidence type="ECO:0000256" key="2">
    <source>
        <dbReference type="ARBA" id="ARBA00009261"/>
    </source>
</evidence>
<keyword evidence="5 8" id="KW-0812">Transmembrane</keyword>
<dbReference type="PANTHER" id="PTHR30330:SF1">
    <property type="entry name" value="AMINO-ACID CARRIER PROTEIN ALST"/>
    <property type="match status" value="1"/>
</dbReference>
<keyword evidence="10" id="KW-1185">Reference proteome</keyword>
<evidence type="ECO:0000313" key="9">
    <source>
        <dbReference type="EMBL" id="MFB9642689.1"/>
    </source>
</evidence>
<feature type="transmembrane region" description="Helical" evidence="8">
    <location>
        <begin position="218"/>
        <end position="239"/>
    </location>
</feature>
<feature type="transmembrane region" description="Helical" evidence="8">
    <location>
        <begin position="147"/>
        <end position="168"/>
    </location>
</feature>
<dbReference type="Pfam" id="PF01235">
    <property type="entry name" value="Na_Ala_symp"/>
    <property type="match status" value="1"/>
</dbReference>
<keyword evidence="4 8" id="KW-1003">Cell membrane</keyword>
<dbReference type="PANTHER" id="PTHR30330">
    <property type="entry name" value="AGSS FAMILY TRANSPORTER, SODIUM-ALANINE"/>
    <property type="match status" value="1"/>
</dbReference>
<dbReference type="PRINTS" id="PR00175">
    <property type="entry name" value="NAALASMPORT"/>
</dbReference>
<evidence type="ECO:0000256" key="1">
    <source>
        <dbReference type="ARBA" id="ARBA00004651"/>
    </source>
</evidence>
<evidence type="ECO:0000256" key="7">
    <source>
        <dbReference type="ARBA" id="ARBA00023136"/>
    </source>
</evidence>
<proteinExistence type="inferred from homology"/>
<feature type="transmembrane region" description="Helical" evidence="8">
    <location>
        <begin position="419"/>
        <end position="442"/>
    </location>
</feature>
<dbReference type="EMBL" id="JBHMBL010000002">
    <property type="protein sequence ID" value="MFB9642689.1"/>
    <property type="molecule type" value="Genomic_DNA"/>
</dbReference>
<evidence type="ECO:0000256" key="5">
    <source>
        <dbReference type="ARBA" id="ARBA00022692"/>
    </source>
</evidence>
<feature type="transmembrane region" description="Helical" evidence="8">
    <location>
        <begin position="349"/>
        <end position="375"/>
    </location>
</feature>
<keyword evidence="3 8" id="KW-0813">Transport</keyword>
<evidence type="ECO:0000313" key="10">
    <source>
        <dbReference type="Proteomes" id="UP001589667"/>
    </source>
</evidence>
<dbReference type="InterPro" id="IPR001463">
    <property type="entry name" value="Na/Ala_symport"/>
</dbReference>
<evidence type="ECO:0000256" key="6">
    <source>
        <dbReference type="ARBA" id="ARBA00022989"/>
    </source>
</evidence>
<feature type="transmembrane region" description="Helical" evidence="8">
    <location>
        <begin position="395"/>
        <end position="413"/>
    </location>
</feature>
<gene>
    <name evidence="9" type="ORF">ACFFQV_10360</name>
</gene>
<evidence type="ECO:0000256" key="4">
    <source>
        <dbReference type="ARBA" id="ARBA00022475"/>
    </source>
</evidence>
<organism evidence="9 10">
    <name type="scientific">Agromyces lapidis</name>
    <dbReference type="NCBI Taxonomy" id="279574"/>
    <lineage>
        <taxon>Bacteria</taxon>
        <taxon>Bacillati</taxon>
        <taxon>Actinomycetota</taxon>
        <taxon>Actinomycetes</taxon>
        <taxon>Micrococcales</taxon>
        <taxon>Microbacteriaceae</taxon>
        <taxon>Agromyces</taxon>
    </lineage>
</organism>
<reference evidence="9 10" key="1">
    <citation type="submission" date="2024-09" db="EMBL/GenBank/DDBJ databases">
        <authorList>
            <person name="Sun Q."/>
            <person name="Mori K."/>
        </authorList>
    </citation>
    <scope>NUCLEOTIDE SEQUENCE [LARGE SCALE GENOMIC DNA]</scope>
    <source>
        <strain evidence="9 10">JCM 14321</strain>
    </source>
</reference>
<keyword evidence="8" id="KW-0769">Symport</keyword>
<comment type="caution">
    <text evidence="9">The sequence shown here is derived from an EMBL/GenBank/DDBJ whole genome shotgun (WGS) entry which is preliminary data.</text>
</comment>
<feature type="transmembrane region" description="Helical" evidence="8">
    <location>
        <begin position="15"/>
        <end position="33"/>
    </location>
</feature>
<dbReference type="NCBIfam" id="TIGR00835">
    <property type="entry name" value="agcS"/>
    <property type="match status" value="1"/>
</dbReference>
<dbReference type="Proteomes" id="UP001589667">
    <property type="component" value="Unassembled WGS sequence"/>
</dbReference>
<name>A0ABV5SQS5_9MICO</name>
<keyword evidence="7 8" id="KW-0472">Membrane</keyword>
<feature type="transmembrane region" description="Helical" evidence="8">
    <location>
        <begin position="245"/>
        <end position="269"/>
    </location>
</feature>
<evidence type="ECO:0000256" key="3">
    <source>
        <dbReference type="ARBA" id="ARBA00022448"/>
    </source>
</evidence>
<feature type="transmembrane region" description="Helical" evidence="8">
    <location>
        <begin position="309"/>
        <end position="329"/>
    </location>
</feature>